<dbReference type="Proteomes" id="UP001165063">
    <property type="component" value="Unassembled WGS sequence"/>
</dbReference>
<dbReference type="EMBL" id="BSXU01014362">
    <property type="protein sequence ID" value="GME80710.1"/>
    <property type="molecule type" value="Genomic_DNA"/>
</dbReference>
<keyword evidence="1" id="KW-0732">Signal</keyword>
<proteinExistence type="predicted"/>
<comment type="caution">
    <text evidence="2">The sequence shown here is derived from an EMBL/GenBank/DDBJ whole genome shotgun (WGS) entry which is preliminary data.</text>
</comment>
<evidence type="ECO:0000313" key="2">
    <source>
        <dbReference type="EMBL" id="GME80710.1"/>
    </source>
</evidence>
<organism evidence="2 3">
    <name type="scientific">Ambrosiozyma monospora</name>
    <name type="common">Yeast</name>
    <name type="synonym">Endomycopsis monosporus</name>
    <dbReference type="NCBI Taxonomy" id="43982"/>
    <lineage>
        <taxon>Eukaryota</taxon>
        <taxon>Fungi</taxon>
        <taxon>Dikarya</taxon>
        <taxon>Ascomycota</taxon>
        <taxon>Saccharomycotina</taxon>
        <taxon>Pichiomycetes</taxon>
        <taxon>Pichiales</taxon>
        <taxon>Pichiaceae</taxon>
        <taxon>Ambrosiozyma</taxon>
    </lineage>
</organism>
<sequence>MKFANQLTFSVLIAVALSAPIPDNEEPAPSSAGFSASATSTASYAAQSAVSFAKSGSPSSTSSNVSNSLGIGNGILSLINNGITLWNNIIVPKKNSETSTSKAVVQDASIDFESTQTIDVVSEIESAIASAIAAASVSTAA</sequence>
<accession>A0A9W6TB17</accession>
<protein>
    <submittedName>
        <fullName evidence="2">Unnamed protein product</fullName>
    </submittedName>
</protein>
<feature type="signal peptide" evidence="1">
    <location>
        <begin position="1"/>
        <end position="18"/>
    </location>
</feature>
<evidence type="ECO:0000313" key="3">
    <source>
        <dbReference type="Proteomes" id="UP001165063"/>
    </source>
</evidence>
<dbReference type="AlphaFoldDB" id="A0A9W6TB17"/>
<evidence type="ECO:0000256" key="1">
    <source>
        <dbReference type="SAM" id="SignalP"/>
    </source>
</evidence>
<feature type="chain" id="PRO_5040731567" evidence="1">
    <location>
        <begin position="19"/>
        <end position="141"/>
    </location>
</feature>
<keyword evidence="3" id="KW-1185">Reference proteome</keyword>
<reference evidence="2" key="1">
    <citation type="submission" date="2023-04" db="EMBL/GenBank/DDBJ databases">
        <title>Ambrosiozyma monospora NBRC 1965.</title>
        <authorList>
            <person name="Ichikawa N."/>
            <person name="Sato H."/>
            <person name="Tonouchi N."/>
        </authorList>
    </citation>
    <scope>NUCLEOTIDE SEQUENCE</scope>
    <source>
        <strain evidence="2">NBRC 1965</strain>
    </source>
</reference>
<gene>
    <name evidence="2" type="ORF">Amon01_000988500</name>
</gene>
<name>A0A9W6TB17_AMBMO</name>